<dbReference type="EMBL" id="OBEJ01000009">
    <property type="protein sequence ID" value="SNZ18195.1"/>
    <property type="molecule type" value="Genomic_DNA"/>
</dbReference>
<dbReference type="InterPro" id="IPR055768">
    <property type="entry name" value="DUF7344"/>
</dbReference>
<dbReference type="Pfam" id="PF24035">
    <property type="entry name" value="DUF7344"/>
    <property type="match status" value="1"/>
</dbReference>
<dbReference type="RefSeq" id="WP_245838564.1">
    <property type="nucleotide sequence ID" value="NZ_OBEJ01000009.1"/>
</dbReference>
<evidence type="ECO:0000259" key="2">
    <source>
        <dbReference type="Pfam" id="PF24035"/>
    </source>
</evidence>
<name>A0A285P8X8_NATPI</name>
<evidence type="ECO:0000256" key="1">
    <source>
        <dbReference type="SAM" id="MobiDB-lite"/>
    </source>
</evidence>
<feature type="domain" description="DUF7344" evidence="2">
    <location>
        <begin position="17"/>
        <end position="95"/>
    </location>
</feature>
<dbReference type="Proteomes" id="UP000219453">
    <property type="component" value="Unassembled WGS sequence"/>
</dbReference>
<evidence type="ECO:0000313" key="4">
    <source>
        <dbReference type="Proteomes" id="UP000219453"/>
    </source>
</evidence>
<protein>
    <recommendedName>
        <fullName evidence="2">DUF7344 domain-containing protein</fullName>
    </recommendedName>
</protein>
<proteinExistence type="predicted"/>
<gene>
    <name evidence="3" type="ORF">SAMN06269185_3289</name>
</gene>
<keyword evidence="4" id="KW-1185">Reference proteome</keyword>
<reference evidence="3 4" key="1">
    <citation type="submission" date="2017-09" db="EMBL/GenBank/DDBJ databases">
        <authorList>
            <person name="Ehlers B."/>
            <person name="Leendertz F.H."/>
        </authorList>
    </citation>
    <scope>NUCLEOTIDE SEQUENCE [LARGE SCALE GENOMIC DNA]</scope>
    <source>
        <strain evidence="3 4">DSM 27208</strain>
    </source>
</reference>
<accession>A0A285P8X8</accession>
<dbReference type="AlphaFoldDB" id="A0A285P8X8"/>
<sequence length="123" mass="13253">MTAAAAGCIPMEPDDAFEAVANSRRRQTLLSLDRAEGPVAAGDLAVEIAAIEQGIDPSHVTGEQRTRVYIALTQNHLDKLDELGAVNYNDRSKQVAPSDSTSSLAEHVRKLTTDCYEPTEGEQ</sequence>
<evidence type="ECO:0000313" key="3">
    <source>
        <dbReference type="EMBL" id="SNZ18195.1"/>
    </source>
</evidence>
<organism evidence="3 4">
    <name type="scientific">Natronoarchaeum philippinense</name>
    <dbReference type="NCBI Taxonomy" id="558529"/>
    <lineage>
        <taxon>Archaea</taxon>
        <taxon>Methanobacteriati</taxon>
        <taxon>Methanobacteriota</taxon>
        <taxon>Stenosarchaea group</taxon>
        <taxon>Halobacteria</taxon>
        <taxon>Halobacteriales</taxon>
        <taxon>Natronoarchaeaceae</taxon>
    </lineage>
</organism>
<feature type="compositionally biased region" description="Polar residues" evidence="1">
    <location>
        <begin position="95"/>
        <end position="104"/>
    </location>
</feature>
<feature type="region of interest" description="Disordered" evidence="1">
    <location>
        <begin position="91"/>
        <end position="123"/>
    </location>
</feature>